<keyword evidence="1" id="KW-0472">Membrane</keyword>
<keyword evidence="1" id="KW-1133">Transmembrane helix</keyword>
<feature type="transmembrane region" description="Helical" evidence="1">
    <location>
        <begin position="200"/>
        <end position="219"/>
    </location>
</feature>
<keyword evidence="1" id="KW-0812">Transmembrane</keyword>
<sequence length="229" mass="26326">LIVNSLVSFIFLTILTKYFIKIVKHKGDKFTKKFVFMNSFLLFYLAIVSNGLILFLDTANFKIRHGSKYKPFQEKLGRHGVKEEAMYHALFTLILIILTGIFYSLNSFMNNIVIESLFRLSLWSMFWSVIPVAGIFAFFTMDLAGKASKFLDMNINYKHAPTSTGGTIFFVGQRRIWPFFAAFVLFFSMMLLGKISLFNAAMSSLLVALISVIAWLIFYEYGLKETVIR</sequence>
<feature type="transmembrane region" description="Helical" evidence="1">
    <location>
        <begin position="117"/>
        <end position="139"/>
    </location>
</feature>
<evidence type="ECO:0000256" key="1">
    <source>
        <dbReference type="SAM" id="Phobius"/>
    </source>
</evidence>
<dbReference type="EMBL" id="UINC01115980">
    <property type="protein sequence ID" value="SVC87397.1"/>
    <property type="molecule type" value="Genomic_DNA"/>
</dbReference>
<dbReference type="AlphaFoldDB" id="A0A382QR34"/>
<protein>
    <submittedName>
        <fullName evidence="2">Uncharacterized protein</fullName>
    </submittedName>
</protein>
<proteinExistence type="predicted"/>
<name>A0A382QR34_9ZZZZ</name>
<feature type="transmembrane region" description="Helical" evidence="1">
    <location>
        <begin position="85"/>
        <end position="105"/>
    </location>
</feature>
<feature type="transmembrane region" description="Helical" evidence="1">
    <location>
        <begin position="35"/>
        <end position="56"/>
    </location>
</feature>
<organism evidence="2">
    <name type="scientific">marine metagenome</name>
    <dbReference type="NCBI Taxonomy" id="408172"/>
    <lineage>
        <taxon>unclassified sequences</taxon>
        <taxon>metagenomes</taxon>
        <taxon>ecological metagenomes</taxon>
    </lineage>
</organism>
<feature type="transmembrane region" description="Helical" evidence="1">
    <location>
        <begin position="6"/>
        <end position="23"/>
    </location>
</feature>
<reference evidence="2" key="1">
    <citation type="submission" date="2018-05" db="EMBL/GenBank/DDBJ databases">
        <authorList>
            <person name="Lanie J.A."/>
            <person name="Ng W.-L."/>
            <person name="Kazmierczak K.M."/>
            <person name="Andrzejewski T.M."/>
            <person name="Davidsen T.M."/>
            <person name="Wayne K.J."/>
            <person name="Tettelin H."/>
            <person name="Glass J.I."/>
            <person name="Rusch D."/>
            <person name="Podicherti R."/>
            <person name="Tsui H.-C.T."/>
            <person name="Winkler M.E."/>
        </authorList>
    </citation>
    <scope>NUCLEOTIDE SEQUENCE</scope>
</reference>
<evidence type="ECO:0000313" key="2">
    <source>
        <dbReference type="EMBL" id="SVC87397.1"/>
    </source>
</evidence>
<accession>A0A382QR34</accession>
<feature type="transmembrane region" description="Helical" evidence="1">
    <location>
        <begin position="176"/>
        <end position="193"/>
    </location>
</feature>
<gene>
    <name evidence="2" type="ORF">METZ01_LOCUS340251</name>
</gene>
<feature type="non-terminal residue" evidence="2">
    <location>
        <position position="1"/>
    </location>
</feature>